<gene>
    <name evidence="1" type="ORF">A3A10_00545</name>
</gene>
<accession>A0A1G2LVB9</accession>
<protein>
    <submittedName>
        <fullName evidence="1">Uncharacterized protein</fullName>
    </submittedName>
</protein>
<comment type="caution">
    <text evidence="1">The sequence shown here is derived from an EMBL/GenBank/DDBJ whole genome shotgun (WGS) entry which is preliminary data.</text>
</comment>
<dbReference type="AlphaFoldDB" id="A0A1G2LVB9"/>
<name>A0A1G2LVB9_9BACT</name>
<dbReference type="Proteomes" id="UP000178116">
    <property type="component" value="Unassembled WGS sequence"/>
</dbReference>
<evidence type="ECO:0000313" key="1">
    <source>
        <dbReference type="EMBL" id="OHA15570.1"/>
    </source>
</evidence>
<evidence type="ECO:0000313" key="2">
    <source>
        <dbReference type="Proteomes" id="UP000178116"/>
    </source>
</evidence>
<proteinExistence type="predicted"/>
<reference evidence="1 2" key="1">
    <citation type="journal article" date="2016" name="Nat. Commun.">
        <title>Thousands of microbial genomes shed light on interconnected biogeochemical processes in an aquifer system.</title>
        <authorList>
            <person name="Anantharaman K."/>
            <person name="Brown C.T."/>
            <person name="Hug L.A."/>
            <person name="Sharon I."/>
            <person name="Castelle C.J."/>
            <person name="Probst A.J."/>
            <person name="Thomas B.C."/>
            <person name="Singh A."/>
            <person name="Wilkins M.J."/>
            <person name="Karaoz U."/>
            <person name="Brodie E.L."/>
            <person name="Williams K.H."/>
            <person name="Hubbard S.S."/>
            <person name="Banfield J.F."/>
        </authorList>
    </citation>
    <scope>NUCLEOTIDE SEQUENCE [LARGE SCALE GENOMIC DNA]</scope>
</reference>
<organism evidence="1 2">
    <name type="scientific">Candidatus Tagabacteria bacterium RIFCSPLOWO2_01_FULL_42_9</name>
    <dbReference type="NCBI Taxonomy" id="1802296"/>
    <lineage>
        <taxon>Bacteria</taxon>
        <taxon>Candidatus Tagaibacteriota</taxon>
    </lineage>
</organism>
<sequence>MRATPIFSIKEKKMFLLVSALLRAGGGASLPARARRNEYKEMSRHIAEELDKIDCDILAIHDPQLLWAGHLAHLTKHKIYFSSREIFLFFEPKDKNVLEFTFLSCIGLV</sequence>
<dbReference type="EMBL" id="MHRA01000017">
    <property type="protein sequence ID" value="OHA15570.1"/>
    <property type="molecule type" value="Genomic_DNA"/>
</dbReference>